<dbReference type="SUPFAM" id="SSF52540">
    <property type="entry name" value="P-loop containing nucleoside triphosphate hydrolases"/>
    <property type="match status" value="1"/>
</dbReference>
<reference evidence="6 7" key="1">
    <citation type="submission" date="2020-07" db="EMBL/GenBank/DDBJ databases">
        <title>Characterization and genome sequencing of isolate MD1, a novel member within the family Lachnospiraceae.</title>
        <authorList>
            <person name="Rettenmaier R."/>
            <person name="Di Bello L."/>
            <person name="Zinser C."/>
            <person name="Scheitz K."/>
            <person name="Liebl W."/>
            <person name="Zverlov V."/>
        </authorList>
    </citation>
    <scope>NUCLEOTIDE SEQUENCE [LARGE SCALE GENOMIC DNA]</scope>
    <source>
        <strain evidence="6 7">MD1</strain>
    </source>
</reference>
<keyword evidence="4" id="KW-1133">Transmembrane helix</keyword>
<evidence type="ECO:0000256" key="2">
    <source>
        <dbReference type="ARBA" id="ARBA00022840"/>
    </source>
</evidence>
<protein>
    <recommendedName>
        <fullName evidence="5">DNA mismatch repair proteins mutS family domain-containing protein</fullName>
    </recommendedName>
</protein>
<dbReference type="Pfam" id="PF00488">
    <property type="entry name" value="MutS_V"/>
    <property type="match status" value="1"/>
</dbReference>
<keyword evidence="4" id="KW-0472">Membrane</keyword>
<evidence type="ECO:0000256" key="1">
    <source>
        <dbReference type="ARBA" id="ARBA00022741"/>
    </source>
</evidence>
<keyword evidence="1" id="KW-0547">Nucleotide-binding</keyword>
<dbReference type="AlphaFoldDB" id="A0A839K004"/>
<keyword evidence="3" id="KW-0238">DNA-binding</keyword>
<name>A0A839K004_9FIRM</name>
<dbReference type="GO" id="GO:0030983">
    <property type="term" value="F:mismatched DNA binding"/>
    <property type="evidence" value="ECO:0007669"/>
    <property type="project" value="InterPro"/>
</dbReference>
<dbReference type="EMBL" id="JACEGA010000001">
    <property type="protein sequence ID" value="MBB2182994.1"/>
    <property type="molecule type" value="Genomic_DNA"/>
</dbReference>
<evidence type="ECO:0000313" key="7">
    <source>
        <dbReference type="Proteomes" id="UP000574276"/>
    </source>
</evidence>
<dbReference type="PANTHER" id="PTHR11361">
    <property type="entry name" value="DNA MISMATCH REPAIR PROTEIN MUTS FAMILY MEMBER"/>
    <property type="match status" value="1"/>
</dbReference>
<sequence>MEIIFYVLIVILALVIMSILNEQSIKKRLRITLKNEWGKVPKETYTSEKFEALKKYYLAQKDDILDVDEITWHDLDMDEIYMLMNNTQCGVGEEYLYALLRKPCFSDKELEERNRLMNYFEENEEQRISIQSILHQIGKLSKLSIYDYINRFDNQKAKSNLVHYALNLCLICSALLIFIYPSIGGVSTLAFVAINVFWYYKERAVIEKYLMVFSFIFRLLDGIKKLYQLDIPELQKYTDQLKKDLAVFARIRRGSFLLAPTNSTGSLVDLFFDYIRMLFHVDIIKYNSMLKHFKKNVAILNRIYQNVGYLDSLIAAASFRRSLEYYCEPELTRSGSPKLTVTDLYHPLIDSPVTNSISEKRSVLITGSNASGKSTFIKTLAINAILSQTIYTSTSKNYKASYFLIYSSMALRDSLFNKESYYIVEIKSLKRILERVNKDIPMLCFIDEVLRGTNTLERIAASSRILCSLAKKNTLVFAATHDIELTHILENYFSNYHFQERIVENEILFDYKLYQGKAVSKNAIKLLNMLGYPKEIILSAENAAEEFQTIGEWSKLRV</sequence>
<dbReference type="Gene3D" id="3.40.50.300">
    <property type="entry name" value="P-loop containing nucleotide triphosphate hydrolases"/>
    <property type="match status" value="1"/>
</dbReference>
<dbReference type="GO" id="GO:0005524">
    <property type="term" value="F:ATP binding"/>
    <property type="evidence" value="ECO:0007669"/>
    <property type="project" value="UniProtKB-KW"/>
</dbReference>
<feature type="transmembrane region" description="Helical" evidence="4">
    <location>
        <begin position="161"/>
        <end position="179"/>
    </location>
</feature>
<dbReference type="InterPro" id="IPR000432">
    <property type="entry name" value="DNA_mismatch_repair_MutS_C"/>
</dbReference>
<dbReference type="InterPro" id="IPR045076">
    <property type="entry name" value="MutS"/>
</dbReference>
<keyword evidence="4" id="KW-0812">Transmembrane</keyword>
<keyword evidence="7" id="KW-1185">Reference proteome</keyword>
<dbReference type="RefSeq" id="WP_228352679.1">
    <property type="nucleotide sequence ID" value="NZ_JACEGA010000001.1"/>
</dbReference>
<feature type="domain" description="DNA mismatch repair proteins mutS family" evidence="5">
    <location>
        <begin position="360"/>
        <end position="545"/>
    </location>
</feature>
<dbReference type="PANTHER" id="PTHR11361:SF152">
    <property type="entry name" value="DNA MISMATCH REPAIR PROTEIN"/>
    <property type="match status" value="1"/>
</dbReference>
<organism evidence="6 7">
    <name type="scientific">Variimorphobacter saccharofermentans</name>
    <dbReference type="NCBI Taxonomy" id="2755051"/>
    <lineage>
        <taxon>Bacteria</taxon>
        <taxon>Bacillati</taxon>
        <taxon>Bacillota</taxon>
        <taxon>Clostridia</taxon>
        <taxon>Lachnospirales</taxon>
        <taxon>Lachnospiraceae</taxon>
        <taxon>Variimorphobacter</taxon>
    </lineage>
</organism>
<dbReference type="InterPro" id="IPR036187">
    <property type="entry name" value="DNA_mismatch_repair_MutS_sf"/>
</dbReference>
<keyword evidence="2" id="KW-0067">ATP-binding</keyword>
<dbReference type="Gene3D" id="1.10.1420.10">
    <property type="match status" value="1"/>
</dbReference>
<evidence type="ECO:0000313" key="6">
    <source>
        <dbReference type="EMBL" id="MBB2182994.1"/>
    </source>
</evidence>
<dbReference type="InterPro" id="IPR027417">
    <property type="entry name" value="P-loop_NTPase"/>
</dbReference>
<proteinExistence type="predicted"/>
<evidence type="ECO:0000256" key="3">
    <source>
        <dbReference type="ARBA" id="ARBA00023125"/>
    </source>
</evidence>
<accession>A0A839K004</accession>
<dbReference type="GO" id="GO:0140664">
    <property type="term" value="F:ATP-dependent DNA damage sensor activity"/>
    <property type="evidence" value="ECO:0007669"/>
    <property type="project" value="InterPro"/>
</dbReference>
<dbReference type="SMART" id="SM00534">
    <property type="entry name" value="MUTSac"/>
    <property type="match status" value="1"/>
</dbReference>
<evidence type="ECO:0000259" key="5">
    <source>
        <dbReference type="SMART" id="SM00534"/>
    </source>
</evidence>
<dbReference type="GO" id="GO:0006298">
    <property type="term" value="P:mismatch repair"/>
    <property type="evidence" value="ECO:0007669"/>
    <property type="project" value="InterPro"/>
</dbReference>
<dbReference type="SUPFAM" id="SSF48334">
    <property type="entry name" value="DNA repair protein MutS, domain III"/>
    <property type="match status" value="1"/>
</dbReference>
<evidence type="ECO:0000256" key="4">
    <source>
        <dbReference type="SAM" id="Phobius"/>
    </source>
</evidence>
<feature type="transmembrane region" description="Helical" evidence="4">
    <location>
        <begin position="6"/>
        <end position="25"/>
    </location>
</feature>
<dbReference type="GO" id="GO:0005829">
    <property type="term" value="C:cytosol"/>
    <property type="evidence" value="ECO:0007669"/>
    <property type="project" value="TreeGrafter"/>
</dbReference>
<dbReference type="Proteomes" id="UP000574276">
    <property type="component" value="Unassembled WGS sequence"/>
</dbReference>
<comment type="caution">
    <text evidence="6">The sequence shown here is derived from an EMBL/GenBank/DDBJ whole genome shotgun (WGS) entry which is preliminary data.</text>
</comment>
<gene>
    <name evidence="6" type="ORF">H0486_08900</name>
</gene>